<dbReference type="FunFam" id="1.10.268.10:FF:000001">
    <property type="entry name" value="DNA gyrase subunit A"/>
    <property type="match status" value="1"/>
</dbReference>
<evidence type="ECO:0000256" key="8">
    <source>
        <dbReference type="ARBA" id="ARBA00063644"/>
    </source>
</evidence>
<dbReference type="InterPro" id="IPR013758">
    <property type="entry name" value="Topo_IIA_A/C_ab"/>
</dbReference>
<dbReference type="GO" id="GO:0009330">
    <property type="term" value="C:DNA topoisomerase type II (double strand cut, ATP-hydrolyzing) complex"/>
    <property type="evidence" value="ECO:0007669"/>
    <property type="project" value="TreeGrafter"/>
</dbReference>
<dbReference type="SMART" id="SM00434">
    <property type="entry name" value="TOP4c"/>
    <property type="match status" value="1"/>
</dbReference>
<dbReference type="FunFam" id="3.90.199.10:FF:000001">
    <property type="entry name" value="DNA gyrase subunit A"/>
    <property type="match status" value="1"/>
</dbReference>
<dbReference type="Pfam" id="PF00521">
    <property type="entry name" value="DNA_topoisoIV"/>
    <property type="match status" value="1"/>
</dbReference>
<evidence type="ECO:0000256" key="3">
    <source>
        <dbReference type="ARBA" id="ARBA00022741"/>
    </source>
</evidence>
<evidence type="ECO:0000256" key="9">
    <source>
        <dbReference type="HAMAP-Rule" id="MF_01897"/>
    </source>
</evidence>
<comment type="miscellaneous">
    <text evidence="9">Few gyrases are as efficient as E.coli at forming negative supercoils. Not all organisms have 2 type II topoisomerases; in organisms with a single type II topoisomerase this enzyme also has to decatenate newly replicated chromosomes.</text>
</comment>
<evidence type="ECO:0000256" key="11">
    <source>
        <dbReference type="SAM" id="Coils"/>
    </source>
</evidence>
<dbReference type="GO" id="GO:0005737">
    <property type="term" value="C:cytoplasm"/>
    <property type="evidence" value="ECO:0007669"/>
    <property type="project" value="UniProtKB-SubCell"/>
</dbReference>
<comment type="subunit">
    <text evidence="9">Heterotetramer, composed of two GyrA and two GyrB chains. In the heterotetramer, GyrA contains the active site tyrosine that forms a transient covalent intermediate with DNA, while GyrB binds cofactors and catalyzes ATP hydrolysis.</text>
</comment>
<evidence type="ECO:0000256" key="4">
    <source>
        <dbReference type="ARBA" id="ARBA00022840"/>
    </source>
</evidence>
<dbReference type="EC" id="5.6.2.2" evidence="9"/>
<dbReference type="InterPro" id="IPR005743">
    <property type="entry name" value="GyrA"/>
</dbReference>
<dbReference type="PATRIC" id="fig|1619039.3.peg.522"/>
<dbReference type="GO" id="GO:0005694">
    <property type="term" value="C:chromosome"/>
    <property type="evidence" value="ECO:0007669"/>
    <property type="project" value="InterPro"/>
</dbReference>
<feature type="domain" description="Topo IIA-type catalytic" evidence="12">
    <location>
        <begin position="51"/>
        <end position="517"/>
    </location>
</feature>
<dbReference type="NCBIfam" id="NF004044">
    <property type="entry name" value="PRK05561.1"/>
    <property type="match status" value="1"/>
</dbReference>
<dbReference type="NCBIfam" id="TIGR01063">
    <property type="entry name" value="gyrA"/>
    <property type="match status" value="1"/>
</dbReference>
<dbReference type="InterPro" id="IPR002205">
    <property type="entry name" value="Topo_IIA_dom_A"/>
</dbReference>
<dbReference type="CDD" id="cd00187">
    <property type="entry name" value="TOP4c"/>
    <property type="match status" value="1"/>
</dbReference>
<feature type="active site" description="O-(5'-phospho-DNA)-tyrosine intermediate" evidence="9 10">
    <location>
        <position position="139"/>
    </location>
</feature>
<dbReference type="InterPro" id="IPR035516">
    <property type="entry name" value="Gyrase/topoIV_suA_C"/>
</dbReference>
<evidence type="ECO:0000256" key="6">
    <source>
        <dbReference type="ARBA" id="ARBA00023125"/>
    </source>
</evidence>
<accession>A0A0G1D565</accession>
<dbReference type="EMBL" id="LCDO01000003">
    <property type="protein sequence ID" value="KKS57158.1"/>
    <property type="molecule type" value="Genomic_DNA"/>
</dbReference>
<protein>
    <recommendedName>
        <fullName evidence="9">DNA gyrase subunit A</fullName>
        <ecNumber evidence="9">5.6.2.2</ecNumber>
    </recommendedName>
</protein>
<keyword evidence="7 9" id="KW-0413">Isomerase</keyword>
<comment type="function">
    <text evidence="9">A type II topoisomerase that negatively supercoils closed circular double-stranded (ds) DNA in an ATP-dependent manner to modulate DNA topology and maintain chromosomes in an underwound state. Negative supercoiling favors strand separation, and DNA replication, transcription, recombination and repair, all of which involve strand separation. Also able to catalyze the interconversion of other topological isomers of dsDNA rings, including catenanes and knotted rings. Type II topoisomerases break and join 2 DNA strands simultaneously in an ATP-dependent manner.</text>
</comment>
<sequence>MPRIKAFSKQEKLPDIDPLANIGKIVIQPIINEVQESYLNYAMSVIIARALPDVRDGLKPVHRRILYAMWESGLRAGSKFRKSATIVGNVLSLYHPHGDMAVYDSMVRMAQDFSLRYPLVHGQGNFGSMDGDSAAAYRYTEAKLAKIAEELLLDIESETVDFSANYDGTHQEPQVLPAKLPNLLLNGSMGIAVGMATNIPPHNLTELCDGIIHLIDHPDAEIEELTEFVKGPDFPTGGIIYDKKEIAQAYATGRGRVVMRAKTEIVEDKAGQFKIIVTEIPYQVNKATLVERIAELVHEKKLEGIKDLRDESNKEGVRVVIELKKDSYPKKILNQLFNQTQLQDTFNFNMLALVDGIQPRILNLKTILEEYIKHRKNVVRRRTEFYLKKAEERAHILKGLKIALDNIDAIIKTIKSSKDKDAARINLMVKFKLTEIQANAILEMKLQQLANLERQKVEDELKEKLALIKELQAILASTKKIQEIVKKEILEIKEKFGDERRTQIVAHGVKEFSSEDLIPNEDTIVMITQDGYIKRLPPDTFKTQHRGGKGVIGVTTKEEDVVEHLFSTTTHADLLFFTTKGRVFQLKAYEVPQGSRTAKGQAIVNFLQLAPDEKISAVLSLTDLGDFKYLVMVTKEGVTKKVDIKDFSNVRRSGLIALKLKGSDTLMWVKPSTGSDEIMLITSGGQSIRFKEKLIRAMGRNASGVRGIRLKGSDKIIGMDIVDPNLAKSFQLFIISEEGLGKRTPLAQYRLQGRGGSGIKTAKVTKKTGKIIGAYVVNAKDERDLMIMSNKGQIIRLPFGTVSVSGRATQGVRLMRFKETNDKVASVTLV</sequence>
<dbReference type="Gene3D" id="3.30.1360.40">
    <property type="match status" value="1"/>
</dbReference>
<keyword evidence="9" id="KW-0963">Cytoplasm</keyword>
<dbReference type="Proteomes" id="UP000034837">
    <property type="component" value="Unassembled WGS sequence"/>
</dbReference>
<dbReference type="Gene3D" id="1.10.268.10">
    <property type="entry name" value="Topoisomerase, domain 3"/>
    <property type="match status" value="1"/>
</dbReference>
<evidence type="ECO:0000256" key="10">
    <source>
        <dbReference type="PROSITE-ProRule" id="PRU01384"/>
    </source>
</evidence>
<feature type="coiled-coil region" evidence="11">
    <location>
        <begin position="442"/>
        <end position="474"/>
    </location>
</feature>
<keyword evidence="6 9" id="KW-0238">DNA-binding</keyword>
<dbReference type="HAMAP" id="MF_01897">
    <property type="entry name" value="GyrA"/>
    <property type="match status" value="1"/>
</dbReference>
<reference evidence="13 14" key="1">
    <citation type="journal article" date="2015" name="Nature">
        <title>rRNA introns, odd ribosomes, and small enigmatic genomes across a large radiation of phyla.</title>
        <authorList>
            <person name="Brown C.T."/>
            <person name="Hug L.A."/>
            <person name="Thomas B.C."/>
            <person name="Sharon I."/>
            <person name="Castelle C.J."/>
            <person name="Singh A."/>
            <person name="Wilkins M.J."/>
            <person name="Williams K.H."/>
            <person name="Banfield J.F."/>
        </authorList>
    </citation>
    <scope>NUCLEOTIDE SEQUENCE [LARGE SCALE GENOMIC DNA]</scope>
</reference>
<dbReference type="AlphaFoldDB" id="A0A0G1D565"/>
<name>A0A0G1D565_9BACT</name>
<dbReference type="SUPFAM" id="SSF101904">
    <property type="entry name" value="GyrA/ParC C-terminal domain-like"/>
    <property type="match status" value="1"/>
</dbReference>
<dbReference type="InterPro" id="IPR013760">
    <property type="entry name" value="Topo_IIA-like_dom_sf"/>
</dbReference>
<evidence type="ECO:0000313" key="14">
    <source>
        <dbReference type="Proteomes" id="UP000034837"/>
    </source>
</evidence>
<dbReference type="NCBIfam" id="NF004043">
    <property type="entry name" value="PRK05560.1"/>
    <property type="match status" value="1"/>
</dbReference>
<evidence type="ECO:0000313" key="13">
    <source>
        <dbReference type="EMBL" id="KKS57158.1"/>
    </source>
</evidence>
<dbReference type="GO" id="GO:0006265">
    <property type="term" value="P:DNA topological change"/>
    <property type="evidence" value="ECO:0007669"/>
    <property type="project" value="UniProtKB-UniRule"/>
</dbReference>
<dbReference type="Gene3D" id="2.120.10.90">
    <property type="entry name" value="DNA gyrase/topoisomerase IV, subunit A, C-terminal"/>
    <property type="match status" value="1"/>
</dbReference>
<dbReference type="GO" id="GO:0005524">
    <property type="term" value="F:ATP binding"/>
    <property type="evidence" value="ECO:0007669"/>
    <property type="project" value="UniProtKB-UniRule"/>
</dbReference>
<dbReference type="GO" id="GO:0003677">
    <property type="term" value="F:DNA binding"/>
    <property type="evidence" value="ECO:0007669"/>
    <property type="project" value="UniProtKB-UniRule"/>
</dbReference>
<comment type="caution">
    <text evidence="13">The sequence shown here is derived from an EMBL/GenBank/DDBJ whole genome shotgun (WGS) entry which is preliminary data.</text>
</comment>
<dbReference type="Gene3D" id="3.90.199.10">
    <property type="entry name" value="Topoisomerase II, domain 5"/>
    <property type="match status" value="1"/>
</dbReference>
<dbReference type="FunFam" id="3.30.1360.40:FF:000002">
    <property type="entry name" value="DNA gyrase subunit A"/>
    <property type="match status" value="1"/>
</dbReference>
<evidence type="ECO:0000256" key="7">
    <source>
        <dbReference type="ARBA" id="ARBA00023235"/>
    </source>
</evidence>
<dbReference type="GO" id="GO:0006261">
    <property type="term" value="P:DNA-templated DNA replication"/>
    <property type="evidence" value="ECO:0007669"/>
    <property type="project" value="UniProtKB-UniRule"/>
</dbReference>
<gene>
    <name evidence="9" type="primary">gyrA</name>
    <name evidence="13" type="ORF">UV20_C0003G0100</name>
</gene>
<evidence type="ECO:0000259" key="12">
    <source>
        <dbReference type="PROSITE" id="PS52040"/>
    </source>
</evidence>
<evidence type="ECO:0000256" key="5">
    <source>
        <dbReference type="ARBA" id="ARBA00023029"/>
    </source>
</evidence>
<comment type="subunit">
    <text evidence="8">Heterotetramer composed of ParC and ParE.</text>
</comment>
<keyword evidence="11" id="KW-0175">Coiled coil</keyword>
<dbReference type="InterPro" id="IPR006691">
    <property type="entry name" value="GyrA/parC_rep"/>
</dbReference>
<keyword evidence="3 9" id="KW-0547">Nucleotide-binding</keyword>
<keyword evidence="4 9" id="KW-0067">ATP-binding</keyword>
<dbReference type="PANTHER" id="PTHR43493">
    <property type="entry name" value="DNA GYRASE/TOPOISOMERASE SUBUNIT A"/>
    <property type="match status" value="1"/>
</dbReference>
<evidence type="ECO:0000256" key="2">
    <source>
        <dbReference type="ARBA" id="ARBA00008263"/>
    </source>
</evidence>
<dbReference type="PANTHER" id="PTHR43493:SF5">
    <property type="entry name" value="DNA GYRASE SUBUNIT A, CHLOROPLASTIC_MITOCHONDRIAL"/>
    <property type="match status" value="1"/>
</dbReference>
<dbReference type="GO" id="GO:0034335">
    <property type="term" value="F:DNA negative supercoiling activity"/>
    <property type="evidence" value="ECO:0007669"/>
    <property type="project" value="UniProtKB-ARBA"/>
</dbReference>
<dbReference type="Pfam" id="PF03989">
    <property type="entry name" value="DNA_gyraseA_C"/>
    <property type="match status" value="6"/>
</dbReference>
<evidence type="ECO:0000256" key="1">
    <source>
        <dbReference type="ARBA" id="ARBA00000185"/>
    </source>
</evidence>
<dbReference type="InterPro" id="IPR050220">
    <property type="entry name" value="Type_II_DNA_Topoisomerases"/>
</dbReference>
<feature type="short sequence motif" description="GyrA-box" evidence="9">
    <location>
        <begin position="544"/>
        <end position="550"/>
    </location>
</feature>
<comment type="subcellular location">
    <subcellularLocation>
        <location evidence="9">Cytoplasm</location>
    </subcellularLocation>
</comment>
<dbReference type="FunFam" id="2.120.10.90:FF:000005">
    <property type="entry name" value="DNA topoisomerase 4 subunit A"/>
    <property type="match status" value="1"/>
</dbReference>
<keyword evidence="5 9" id="KW-0799">Topoisomerase</keyword>
<organism evidence="13 14">
    <name type="scientific">Candidatus Magasanikbacteria bacterium GW2011_GWA2_42_32</name>
    <dbReference type="NCBI Taxonomy" id="1619039"/>
    <lineage>
        <taxon>Bacteria</taxon>
        <taxon>Candidatus Magasanikiibacteriota</taxon>
    </lineage>
</organism>
<dbReference type="SUPFAM" id="SSF56719">
    <property type="entry name" value="Type II DNA topoisomerase"/>
    <property type="match status" value="1"/>
</dbReference>
<dbReference type="InterPro" id="IPR013757">
    <property type="entry name" value="Topo_IIA_A_a_sf"/>
</dbReference>
<comment type="catalytic activity">
    <reaction evidence="1 9 10">
        <text>ATP-dependent breakage, passage and rejoining of double-stranded DNA.</text>
        <dbReference type="EC" id="5.6.2.2"/>
    </reaction>
</comment>
<comment type="similarity">
    <text evidence="2 9">Belongs to the type II topoisomerase GyrA/ParC subunit family.</text>
</comment>
<proteinExistence type="inferred from homology"/>
<dbReference type="PROSITE" id="PS52040">
    <property type="entry name" value="TOPO_IIA"/>
    <property type="match status" value="1"/>
</dbReference>